<evidence type="ECO:0000313" key="2">
    <source>
        <dbReference type="Proteomes" id="UP000028534"/>
    </source>
</evidence>
<sequence length="249" mass="28594">MIPPDWKTLYCSPMGDQAMLTKINGLMLADAFAPAHRSMALSAGEAVVRALTSRQWTERFAVRTEEQGVLIPARLYFATDRLRLSRGDPAWGYARALQTRSSDGFLRQAAARDLIGDFQPWATPFIVALIGEYVVEILEDIAAGLTPEMTRALAAFIAENPAYWRTTKRRVMSYWDAYYRHGGYDMPVMHVTLMEEASCWSRVKRHMLRYWNVGHRHDRGNVMHRSYRRDEYIGFKLIDRLDRAVTGQA</sequence>
<name>A0A084E250_SPHYA</name>
<dbReference type="EMBL" id="JGVR01000078">
    <property type="protein sequence ID" value="KEZ12042.1"/>
    <property type="molecule type" value="Genomic_DNA"/>
</dbReference>
<dbReference type="PATRIC" id="fig|13690.10.peg.5435"/>
<dbReference type="eggNOG" id="ENOG5032UB9">
    <property type="taxonomic scope" value="Bacteria"/>
</dbReference>
<organism evidence="1 2">
    <name type="scientific">Sphingobium yanoikuyae</name>
    <name type="common">Sphingomonas yanoikuyae</name>
    <dbReference type="NCBI Taxonomy" id="13690"/>
    <lineage>
        <taxon>Bacteria</taxon>
        <taxon>Pseudomonadati</taxon>
        <taxon>Pseudomonadota</taxon>
        <taxon>Alphaproteobacteria</taxon>
        <taxon>Sphingomonadales</taxon>
        <taxon>Sphingomonadaceae</taxon>
        <taxon>Sphingobium</taxon>
    </lineage>
</organism>
<dbReference type="AlphaFoldDB" id="A0A084E250"/>
<proteinExistence type="predicted"/>
<comment type="caution">
    <text evidence="1">The sequence shown here is derived from an EMBL/GenBank/DDBJ whole genome shotgun (WGS) entry which is preliminary data.</text>
</comment>
<gene>
    <name evidence="1" type="ORF">CP98_05248</name>
</gene>
<evidence type="ECO:0000313" key="1">
    <source>
        <dbReference type="EMBL" id="KEZ12042.1"/>
    </source>
</evidence>
<reference evidence="1 2" key="1">
    <citation type="submission" date="2014-03" db="EMBL/GenBank/DDBJ databases">
        <title>Genome sequence of Sphingobium yanoikuyae B1.</title>
        <authorList>
            <person name="Gan H.M."/>
            <person name="Gan H.Y."/>
            <person name="Savka M.A."/>
        </authorList>
    </citation>
    <scope>NUCLEOTIDE SEQUENCE [LARGE SCALE GENOMIC DNA]</scope>
    <source>
        <strain evidence="1 2">B1</strain>
    </source>
</reference>
<dbReference type="Proteomes" id="UP000028534">
    <property type="component" value="Unassembled WGS sequence"/>
</dbReference>
<accession>A0A084E250</accession>
<protein>
    <submittedName>
        <fullName evidence="1">Uncharacterized protein</fullName>
    </submittedName>
</protein>